<organism evidence="5 6">
    <name type="scientific">Pseudomonas oryzihabitans</name>
    <dbReference type="NCBI Taxonomy" id="47885"/>
    <lineage>
        <taxon>Bacteria</taxon>
        <taxon>Pseudomonadati</taxon>
        <taxon>Pseudomonadota</taxon>
        <taxon>Gammaproteobacteria</taxon>
        <taxon>Pseudomonadales</taxon>
        <taxon>Pseudomonadaceae</taxon>
        <taxon>Pseudomonas</taxon>
    </lineage>
</organism>
<dbReference type="PANTHER" id="PTHR33375">
    <property type="entry name" value="CHROMOSOME-PARTITIONING PROTEIN PARB-RELATED"/>
    <property type="match status" value="1"/>
</dbReference>
<dbReference type="SUPFAM" id="SSF109709">
    <property type="entry name" value="KorB DNA-binding domain-like"/>
    <property type="match status" value="1"/>
</dbReference>
<reference evidence="5 6" key="1">
    <citation type="submission" date="2016-04" db="EMBL/GenBank/DDBJ databases">
        <title>Draft Genome Sequences of Staphylococcus capitis Strain H36, S. capitis Strain H65, S. cohnii Strain H62, S. hominis Strain H69, Mycobacterium iranicum Strain H39, Plantibacter sp. Strain H53, Pseudomonas oryzihabitans Strain H72, and Microbacterium sp. Strain H83, isolated from residential settings.</title>
        <authorList>
            <person name="Lymperopoulou D."/>
            <person name="Adams R.I."/>
            <person name="Lindow S."/>
            <person name="Coil D.A."/>
            <person name="Jospin G."/>
            <person name="Eisen J.A."/>
        </authorList>
    </citation>
    <scope>NUCLEOTIDE SEQUENCE [LARGE SCALE GENOMIC DNA]</scope>
    <source>
        <strain evidence="5 6">H72</strain>
    </source>
</reference>
<evidence type="ECO:0000256" key="1">
    <source>
        <dbReference type="ARBA" id="ARBA00006295"/>
    </source>
</evidence>
<keyword evidence="2" id="KW-0159">Chromosome partition</keyword>
<dbReference type="EMBL" id="LWCR01000003">
    <property type="protein sequence ID" value="OAN31673.1"/>
    <property type="molecule type" value="Genomic_DNA"/>
</dbReference>
<dbReference type="InterPro" id="IPR004437">
    <property type="entry name" value="ParB/RepB/Spo0J"/>
</dbReference>
<feature type="region of interest" description="Disordered" evidence="3">
    <location>
        <begin position="25"/>
        <end position="65"/>
    </location>
</feature>
<comment type="caution">
    <text evidence="5">The sequence shown here is derived from an EMBL/GenBank/DDBJ whole genome shotgun (WGS) entry which is preliminary data.</text>
</comment>
<dbReference type="Pfam" id="PF17762">
    <property type="entry name" value="HTH_ParB"/>
    <property type="match status" value="1"/>
</dbReference>
<evidence type="ECO:0000313" key="6">
    <source>
        <dbReference type="Proteomes" id="UP000078356"/>
    </source>
</evidence>
<dbReference type="GO" id="GO:0007059">
    <property type="term" value="P:chromosome segregation"/>
    <property type="evidence" value="ECO:0007669"/>
    <property type="project" value="UniProtKB-KW"/>
</dbReference>
<feature type="domain" description="ParB-like N-terminal" evidence="4">
    <location>
        <begin position="72"/>
        <end position="168"/>
    </location>
</feature>
<evidence type="ECO:0000259" key="4">
    <source>
        <dbReference type="SMART" id="SM00470"/>
    </source>
</evidence>
<gene>
    <name evidence="5" type="ORF">A4V15_11465</name>
</gene>
<dbReference type="OrthoDB" id="8702972at2"/>
<accession>A0A178LMN5</accession>
<sequence length="342" mass="37388">MSDMPRAPGVAGLFTAQLVEEKQKLAAAGPRRVHPDAQSVGGDSLLARFPEKPKAPQQPEISDAERQGNLIQEIDPSLVEPWAFADRPEDEMGDLDQLTQAIRAAGQAVPGLVRPNPSKPGHYELIFGLRRWLVSKDLERPFLCVVKELDDKSAFAAMEHENNLRENLSSWAKAKSYQRALDQGVYKNQTSLAAELGLQRQTLNNLLTFFRIPRELMDAIGPMGKVSVLTAKAIVALVNDENHGERYKRTLIELAPRIRSGAMSDKVLQRVVRSNQGAVGAASAIEVVGKSGEKLGSIRRTERGSVQITLSSKLNSDLTLDDLSKRIAALLEQQGDAGASED</sequence>
<protein>
    <recommendedName>
        <fullName evidence="4">ParB-like N-terminal domain-containing protein</fullName>
    </recommendedName>
</protein>
<dbReference type="PANTHER" id="PTHR33375:SF1">
    <property type="entry name" value="CHROMOSOME-PARTITIONING PROTEIN PARB-RELATED"/>
    <property type="match status" value="1"/>
</dbReference>
<dbReference type="NCBIfam" id="TIGR00180">
    <property type="entry name" value="parB_part"/>
    <property type="match status" value="1"/>
</dbReference>
<dbReference type="Pfam" id="PF02195">
    <property type="entry name" value="ParB_N"/>
    <property type="match status" value="1"/>
</dbReference>
<dbReference type="InterPro" id="IPR037972">
    <property type="entry name" value="RepB_N"/>
</dbReference>
<dbReference type="SMART" id="SM00470">
    <property type="entry name" value="ParB"/>
    <property type="match status" value="1"/>
</dbReference>
<dbReference type="Gene3D" id="3.90.1530.10">
    <property type="entry name" value="Conserved hypothetical protein from pyrococcus furiosus pfu- 392566-001, ParB domain"/>
    <property type="match status" value="1"/>
</dbReference>
<dbReference type="InterPro" id="IPR036086">
    <property type="entry name" value="ParB/Sulfiredoxin_sf"/>
</dbReference>
<dbReference type="CDD" id="cd16405">
    <property type="entry name" value="RepB_like_N"/>
    <property type="match status" value="1"/>
</dbReference>
<dbReference type="InterPro" id="IPR003115">
    <property type="entry name" value="ParB_N"/>
</dbReference>
<evidence type="ECO:0000256" key="2">
    <source>
        <dbReference type="ARBA" id="ARBA00022829"/>
    </source>
</evidence>
<dbReference type="Proteomes" id="UP000078356">
    <property type="component" value="Unassembled WGS sequence"/>
</dbReference>
<dbReference type="GO" id="GO:0003677">
    <property type="term" value="F:DNA binding"/>
    <property type="evidence" value="ECO:0007669"/>
    <property type="project" value="InterPro"/>
</dbReference>
<dbReference type="Gene3D" id="1.10.10.2830">
    <property type="match status" value="1"/>
</dbReference>
<comment type="similarity">
    <text evidence="1">Belongs to the ParB family.</text>
</comment>
<dbReference type="SUPFAM" id="SSF110849">
    <property type="entry name" value="ParB/Sulfiredoxin"/>
    <property type="match status" value="1"/>
</dbReference>
<evidence type="ECO:0000313" key="5">
    <source>
        <dbReference type="EMBL" id="OAN31673.1"/>
    </source>
</evidence>
<dbReference type="AlphaFoldDB" id="A0A178LMN5"/>
<dbReference type="InterPro" id="IPR050336">
    <property type="entry name" value="Chromosome_partition/occlusion"/>
</dbReference>
<proteinExistence type="inferred from homology"/>
<dbReference type="InterPro" id="IPR041468">
    <property type="entry name" value="HTH_ParB/Spo0J"/>
</dbReference>
<evidence type="ECO:0000256" key="3">
    <source>
        <dbReference type="SAM" id="MobiDB-lite"/>
    </source>
</evidence>
<dbReference type="GO" id="GO:0005694">
    <property type="term" value="C:chromosome"/>
    <property type="evidence" value="ECO:0007669"/>
    <property type="project" value="TreeGrafter"/>
</dbReference>
<name>A0A178LMN5_9PSED</name>